<reference evidence="1" key="1">
    <citation type="journal article" date="2020" name="Stud. Mycol.">
        <title>101 Dothideomycetes genomes: a test case for predicting lifestyles and emergence of pathogens.</title>
        <authorList>
            <person name="Haridas S."/>
            <person name="Albert R."/>
            <person name="Binder M."/>
            <person name="Bloem J."/>
            <person name="Labutti K."/>
            <person name="Salamov A."/>
            <person name="Andreopoulos B."/>
            <person name="Baker S."/>
            <person name="Barry K."/>
            <person name="Bills G."/>
            <person name="Bluhm B."/>
            <person name="Cannon C."/>
            <person name="Castanera R."/>
            <person name="Culley D."/>
            <person name="Daum C."/>
            <person name="Ezra D."/>
            <person name="Gonzalez J."/>
            <person name="Henrissat B."/>
            <person name="Kuo A."/>
            <person name="Liang C."/>
            <person name="Lipzen A."/>
            <person name="Lutzoni F."/>
            <person name="Magnuson J."/>
            <person name="Mondo S."/>
            <person name="Nolan M."/>
            <person name="Ohm R."/>
            <person name="Pangilinan J."/>
            <person name="Park H.-J."/>
            <person name="Ramirez L."/>
            <person name="Alfaro M."/>
            <person name="Sun H."/>
            <person name="Tritt A."/>
            <person name="Yoshinaga Y."/>
            <person name="Zwiers L.-H."/>
            <person name="Turgeon B."/>
            <person name="Goodwin S."/>
            <person name="Spatafora J."/>
            <person name="Crous P."/>
            <person name="Grigoriev I."/>
        </authorList>
    </citation>
    <scope>NUCLEOTIDE SEQUENCE</scope>
    <source>
        <strain evidence="1">CBS 675.92</strain>
    </source>
</reference>
<sequence>MTSHIPSLLDLPFEIFKTILAESVRLRGLMRALRLRLVNKLFSDELVEALCVSKVIDECWVELSK</sequence>
<accession>A0A6A5UAB9</accession>
<gene>
    <name evidence="1" type="ORF">CC80DRAFT_488105</name>
</gene>
<organism evidence="1 2">
    <name type="scientific">Byssothecium circinans</name>
    <dbReference type="NCBI Taxonomy" id="147558"/>
    <lineage>
        <taxon>Eukaryota</taxon>
        <taxon>Fungi</taxon>
        <taxon>Dikarya</taxon>
        <taxon>Ascomycota</taxon>
        <taxon>Pezizomycotina</taxon>
        <taxon>Dothideomycetes</taxon>
        <taxon>Pleosporomycetidae</taxon>
        <taxon>Pleosporales</taxon>
        <taxon>Massarineae</taxon>
        <taxon>Massarinaceae</taxon>
        <taxon>Byssothecium</taxon>
    </lineage>
</organism>
<evidence type="ECO:0000313" key="2">
    <source>
        <dbReference type="Proteomes" id="UP000800035"/>
    </source>
</evidence>
<keyword evidence="2" id="KW-1185">Reference proteome</keyword>
<evidence type="ECO:0008006" key="3">
    <source>
        <dbReference type="Google" id="ProtNLM"/>
    </source>
</evidence>
<dbReference type="EMBL" id="ML976980">
    <property type="protein sequence ID" value="KAF1961654.1"/>
    <property type="molecule type" value="Genomic_DNA"/>
</dbReference>
<dbReference type="Proteomes" id="UP000800035">
    <property type="component" value="Unassembled WGS sequence"/>
</dbReference>
<proteinExistence type="predicted"/>
<evidence type="ECO:0000313" key="1">
    <source>
        <dbReference type="EMBL" id="KAF1961654.1"/>
    </source>
</evidence>
<name>A0A6A5UAB9_9PLEO</name>
<protein>
    <recommendedName>
        <fullName evidence="3">F-box domain-containing protein</fullName>
    </recommendedName>
</protein>
<dbReference type="AlphaFoldDB" id="A0A6A5UAB9"/>